<dbReference type="AlphaFoldDB" id="K4KLE2"/>
<accession>K4KLE2</accession>
<proteinExistence type="predicted"/>
<dbReference type="Proteomes" id="UP000000466">
    <property type="component" value="Chromosome"/>
</dbReference>
<evidence type="ECO:0000313" key="2">
    <source>
        <dbReference type="Proteomes" id="UP000000466"/>
    </source>
</evidence>
<organism evidence="1 2">
    <name type="scientific">Simiduia agarivorans (strain DSM 21679 / JCM 13881 / BCRC 17597 / SA1)</name>
    <dbReference type="NCBI Taxonomy" id="1117647"/>
    <lineage>
        <taxon>Bacteria</taxon>
        <taxon>Pseudomonadati</taxon>
        <taxon>Pseudomonadota</taxon>
        <taxon>Gammaproteobacteria</taxon>
        <taxon>Cellvibrionales</taxon>
        <taxon>Cellvibrionaceae</taxon>
        <taxon>Simiduia</taxon>
    </lineage>
</organism>
<protein>
    <submittedName>
        <fullName evidence="1">Uncharacterized protein</fullName>
    </submittedName>
</protein>
<gene>
    <name evidence="1" type="ordered locus">M5M_13460</name>
</gene>
<dbReference type="OrthoDB" id="9856661at2"/>
<dbReference type="STRING" id="1117647.M5M_13460"/>
<dbReference type="KEGG" id="saga:M5M_13460"/>
<dbReference type="EMBL" id="CP003746">
    <property type="protein sequence ID" value="AFU99836.2"/>
    <property type="molecule type" value="Genomic_DNA"/>
</dbReference>
<keyword evidence="2" id="KW-1185">Reference proteome</keyword>
<dbReference type="HOGENOM" id="CLU_2289775_0_0_6"/>
<sequence>MWKTIGTLFLFILFFVSGYLVASWNFVYGTTYVLTESIVLESGQAVGELPAGTELHYQSMAHGEIDYYVFVRMPLKKSMEIRKKVEVDTYNGIKRLKGGFE</sequence>
<evidence type="ECO:0000313" key="1">
    <source>
        <dbReference type="EMBL" id="AFU99836.2"/>
    </source>
</evidence>
<dbReference type="RefSeq" id="WP_016389487.1">
    <property type="nucleotide sequence ID" value="NZ_ATUQ01000020.1"/>
</dbReference>
<reference evidence="1 2" key="1">
    <citation type="journal article" date="2013" name="Genome Announc.">
        <title>Complete genome sequence of Simiduia agarivorans SA1(T), a marine bacterium able to degrade a variety of polysaccharides.</title>
        <authorList>
            <person name="Lin S.Y."/>
            <person name="Shieh W.Y."/>
            <person name="Chen J.S."/>
            <person name="Tang S.L."/>
        </authorList>
    </citation>
    <scope>NUCLEOTIDE SEQUENCE [LARGE SCALE GENOMIC DNA]</scope>
    <source>
        <strain evidence="2">DSM 21679 / JCM 13881 / BCRC 17597 / SA1</strain>
    </source>
</reference>
<name>K4KLE2_SIMAS</name>